<dbReference type="GO" id="GO:0006355">
    <property type="term" value="P:regulation of DNA-templated transcription"/>
    <property type="evidence" value="ECO:0007669"/>
    <property type="project" value="InterPro"/>
</dbReference>
<dbReference type="Proteomes" id="UP000011701">
    <property type="component" value="Chromosome"/>
</dbReference>
<dbReference type="PATRIC" id="fig|999434.4.peg.1001"/>
<dbReference type="AlphaFoldDB" id="A0A0F6MRU1"/>
<protein>
    <recommendedName>
        <fullName evidence="1">Transcriptional coactivator p15 (PC4) C-terminal domain-containing protein</fullName>
    </recommendedName>
</protein>
<dbReference type="GO" id="GO:0003677">
    <property type="term" value="F:DNA binding"/>
    <property type="evidence" value="ECO:0007669"/>
    <property type="project" value="InterPro"/>
</dbReference>
<dbReference type="InterPro" id="IPR017154">
    <property type="entry name" value="PC4-like"/>
</dbReference>
<sequence length="76" mass="8655">MNNQDEFKFEITKSYGIISEGKGGWNTELNEVSWNGRDPKFDIRAWSPDHQKMGKGITLTKDELIALKKLLDEAGI</sequence>
<dbReference type="PIRSF" id="PIRSF037246">
    <property type="entry name" value="UCP037246"/>
    <property type="match status" value="1"/>
</dbReference>
<comment type="caution">
    <text evidence="2">The sequence shown here is derived from an EMBL/GenBank/DDBJ whole genome shotgun (WGS) entry which is preliminary data.</text>
</comment>
<dbReference type="EMBL" id="AGDY01000004">
    <property type="protein sequence ID" value="EMB23823.1"/>
    <property type="molecule type" value="Genomic_DNA"/>
</dbReference>
<dbReference type="RefSeq" id="WP_002691459.1">
    <property type="nucleotide sequence ID" value="NZ_CM001797.1"/>
</dbReference>
<evidence type="ECO:0000313" key="2">
    <source>
        <dbReference type="EMBL" id="EMB23823.1"/>
    </source>
</evidence>
<evidence type="ECO:0000259" key="1">
    <source>
        <dbReference type="Pfam" id="PF02229"/>
    </source>
</evidence>
<feature type="domain" description="Transcriptional coactivator p15 (PC4) C-terminal" evidence="1">
    <location>
        <begin position="24"/>
        <end position="69"/>
    </location>
</feature>
<organism evidence="2">
    <name type="scientific">Treponema denticola OTK</name>
    <dbReference type="NCBI Taxonomy" id="999434"/>
    <lineage>
        <taxon>Bacteria</taxon>
        <taxon>Pseudomonadati</taxon>
        <taxon>Spirochaetota</taxon>
        <taxon>Spirochaetia</taxon>
        <taxon>Spirochaetales</taxon>
        <taxon>Treponemataceae</taxon>
        <taxon>Treponema</taxon>
    </lineage>
</organism>
<accession>A0A0F6MRU1</accession>
<dbReference type="InterPro" id="IPR003173">
    <property type="entry name" value="PC4_C"/>
</dbReference>
<reference evidence="2" key="1">
    <citation type="submission" date="2012-01" db="EMBL/GenBank/DDBJ databases">
        <title>The Genome Sequence of Treponema denticola OTK.</title>
        <authorList>
            <consortium name="The Broad Institute Genome Sequencing Platform"/>
            <person name="Earl A."/>
            <person name="Ward D."/>
            <person name="Feldgarden M."/>
            <person name="Gevers D."/>
            <person name="Blanton J.M."/>
            <person name="Fenno C.J."/>
            <person name="Baranova O.V."/>
            <person name="Mathney J."/>
            <person name="Dewhirst F.E."/>
            <person name="Izard J."/>
            <person name="Young S.K."/>
            <person name="Zeng Q."/>
            <person name="Gargeya S."/>
            <person name="Fitzgerald M."/>
            <person name="Haas B."/>
            <person name="Abouelleil A."/>
            <person name="Alvarado L."/>
            <person name="Arachchi H.M."/>
            <person name="Berlin A."/>
            <person name="Chapman S.B."/>
            <person name="Gearin G."/>
            <person name="Goldberg J."/>
            <person name="Griggs A."/>
            <person name="Gujja S."/>
            <person name="Hansen M."/>
            <person name="Heiman D."/>
            <person name="Howarth C."/>
            <person name="Larimer J."/>
            <person name="Lui A."/>
            <person name="MacDonald P.J.P."/>
            <person name="McCowen C."/>
            <person name="Montmayeur A."/>
            <person name="Murphy C."/>
            <person name="Neiman D."/>
            <person name="Pearson M."/>
            <person name="Priest M."/>
            <person name="Roberts A."/>
            <person name="Saif S."/>
            <person name="Shea T."/>
            <person name="Sisk P."/>
            <person name="Stolte C."/>
            <person name="Sykes S."/>
            <person name="Wortman J."/>
            <person name="Nusbaum C."/>
            <person name="Birren B."/>
        </authorList>
    </citation>
    <scope>NUCLEOTIDE SEQUENCE [LARGE SCALE GENOMIC DNA]</scope>
    <source>
        <strain evidence="2">OTK</strain>
    </source>
</reference>
<gene>
    <name evidence="2" type="ORF">HMPREF9723_00961</name>
</gene>
<proteinExistence type="predicted"/>
<name>A0A0F6MRU1_TREDN</name>
<dbReference type="Gene3D" id="2.30.31.70">
    <property type="match status" value="1"/>
</dbReference>
<dbReference type="Pfam" id="PF02229">
    <property type="entry name" value="PC4"/>
    <property type="match status" value="1"/>
</dbReference>
<dbReference type="HOGENOM" id="CLU_180137_1_0_12"/>